<dbReference type="InterPro" id="IPR000483">
    <property type="entry name" value="Cys-rich_flank_reg_C"/>
</dbReference>
<dbReference type="Gene3D" id="3.80.10.10">
    <property type="entry name" value="Ribonuclease Inhibitor"/>
    <property type="match status" value="1"/>
</dbReference>
<gene>
    <name evidence="11" type="ORF">DV515_00006429</name>
</gene>
<dbReference type="InterPro" id="IPR013783">
    <property type="entry name" value="Ig-like_fold"/>
</dbReference>
<accession>A0A3L8SL28</accession>
<evidence type="ECO:0000313" key="11">
    <source>
        <dbReference type="EMBL" id="RLW03588.1"/>
    </source>
</evidence>
<evidence type="ECO:0000313" key="12">
    <source>
        <dbReference type="Proteomes" id="UP000276834"/>
    </source>
</evidence>
<evidence type="ECO:0000256" key="5">
    <source>
        <dbReference type="ARBA" id="ARBA00023136"/>
    </source>
</evidence>
<dbReference type="InterPro" id="IPR013098">
    <property type="entry name" value="Ig_I-set"/>
</dbReference>
<dbReference type="AlphaFoldDB" id="A0A3L8SL28"/>
<evidence type="ECO:0000256" key="4">
    <source>
        <dbReference type="ARBA" id="ARBA00022737"/>
    </source>
</evidence>
<dbReference type="GO" id="GO:0005030">
    <property type="term" value="F:neurotrophin receptor activity"/>
    <property type="evidence" value="ECO:0007669"/>
    <property type="project" value="InterPro"/>
</dbReference>
<dbReference type="FunFam" id="2.60.40.10:FF:000251">
    <property type="entry name" value="Tyrosine-protein kinase receptor"/>
    <property type="match status" value="1"/>
</dbReference>
<dbReference type="FunFam" id="2.60.40.10:FF:000265">
    <property type="entry name" value="Tyrosine-protein kinase receptor"/>
    <property type="match status" value="1"/>
</dbReference>
<evidence type="ECO:0000256" key="3">
    <source>
        <dbReference type="ARBA" id="ARBA00022729"/>
    </source>
</evidence>
<dbReference type="GO" id="GO:0098609">
    <property type="term" value="P:cell-cell adhesion"/>
    <property type="evidence" value="ECO:0007669"/>
    <property type="project" value="TreeGrafter"/>
</dbReference>
<evidence type="ECO:0000256" key="7">
    <source>
        <dbReference type="ARBA" id="ARBA00023180"/>
    </source>
</evidence>
<dbReference type="Pfam" id="PF16920">
    <property type="entry name" value="LRRCT_2"/>
    <property type="match status" value="1"/>
</dbReference>
<evidence type="ECO:0000259" key="10">
    <source>
        <dbReference type="PROSITE" id="PS50835"/>
    </source>
</evidence>
<keyword evidence="5 9" id="KW-0472">Membrane</keyword>
<dbReference type="InterPro" id="IPR020446">
    <property type="entry name" value="NTRK3"/>
</dbReference>
<dbReference type="SUPFAM" id="SSF52058">
    <property type="entry name" value="L domain-like"/>
    <property type="match status" value="1"/>
</dbReference>
<dbReference type="STRING" id="44316.ENSEGOP00005004806"/>
<name>A0A3L8SL28_CHLGU</name>
<dbReference type="SMART" id="SM00082">
    <property type="entry name" value="LRRCT"/>
    <property type="match status" value="1"/>
</dbReference>
<evidence type="ECO:0000256" key="8">
    <source>
        <dbReference type="ARBA" id="ARBA00023319"/>
    </source>
</evidence>
<dbReference type="EMBL" id="QUSF01000015">
    <property type="protein sequence ID" value="RLW03588.1"/>
    <property type="molecule type" value="Genomic_DNA"/>
</dbReference>
<dbReference type="GO" id="GO:0004714">
    <property type="term" value="F:transmembrane receptor protein tyrosine kinase activity"/>
    <property type="evidence" value="ECO:0007669"/>
    <property type="project" value="InterPro"/>
</dbReference>
<evidence type="ECO:0000256" key="1">
    <source>
        <dbReference type="ARBA" id="ARBA00004479"/>
    </source>
</evidence>
<dbReference type="Proteomes" id="UP000276834">
    <property type="component" value="Unassembled WGS sequence"/>
</dbReference>
<keyword evidence="3" id="KW-0732">Signal</keyword>
<dbReference type="PRINTS" id="PR01939">
    <property type="entry name" value="NTKRECEPTOR"/>
</dbReference>
<dbReference type="InterPro" id="IPR031635">
    <property type="entry name" value="NTRK_LRRCT"/>
</dbReference>
<keyword evidence="12" id="KW-1185">Reference proteome</keyword>
<dbReference type="InterPro" id="IPR003599">
    <property type="entry name" value="Ig_sub"/>
</dbReference>
<dbReference type="GO" id="GO:0005524">
    <property type="term" value="F:ATP binding"/>
    <property type="evidence" value="ECO:0007669"/>
    <property type="project" value="InterPro"/>
</dbReference>
<keyword evidence="8" id="KW-0393">Immunoglobulin domain</keyword>
<keyword evidence="9" id="KW-1133">Transmembrane helix</keyword>
<feature type="domain" description="Ig-like" evidence="10">
    <location>
        <begin position="126"/>
        <end position="216"/>
    </location>
</feature>
<evidence type="ECO:0000256" key="6">
    <source>
        <dbReference type="ARBA" id="ARBA00023157"/>
    </source>
</evidence>
<dbReference type="GO" id="GO:0005911">
    <property type="term" value="C:cell-cell junction"/>
    <property type="evidence" value="ECO:0007669"/>
    <property type="project" value="TreeGrafter"/>
</dbReference>
<keyword evidence="4" id="KW-0677">Repeat</keyword>
<dbReference type="InterPro" id="IPR007110">
    <property type="entry name" value="Ig-like_dom"/>
</dbReference>
<dbReference type="GO" id="GO:0050839">
    <property type="term" value="F:cell adhesion molecule binding"/>
    <property type="evidence" value="ECO:0007669"/>
    <property type="project" value="TreeGrafter"/>
</dbReference>
<dbReference type="InterPro" id="IPR020777">
    <property type="entry name" value="NTRK"/>
</dbReference>
<dbReference type="PANTHER" id="PTHR11640:SF31">
    <property type="entry name" value="IRREGULAR CHIASM C-ROUGHEST PROTEIN-RELATED"/>
    <property type="match status" value="1"/>
</dbReference>
<protein>
    <recommendedName>
        <fullName evidence="10">Ig-like domain-containing protein</fullName>
    </recommendedName>
</protein>
<evidence type="ECO:0000256" key="2">
    <source>
        <dbReference type="ARBA" id="ARBA00022614"/>
    </source>
</evidence>
<reference evidence="11 12" key="1">
    <citation type="journal article" date="2018" name="Proc. R. Soc. B">
        <title>A non-coding region near Follistatin controls head colour polymorphism in the Gouldian finch.</title>
        <authorList>
            <person name="Toomey M.B."/>
            <person name="Marques C.I."/>
            <person name="Andrade P."/>
            <person name="Araujo P.M."/>
            <person name="Sabatino S."/>
            <person name="Gazda M.A."/>
            <person name="Afonso S."/>
            <person name="Lopes R.J."/>
            <person name="Corbo J.C."/>
            <person name="Carneiro M."/>
        </authorList>
    </citation>
    <scope>NUCLEOTIDE SEQUENCE [LARGE SCALE GENOMIC DNA]</scope>
    <source>
        <strain evidence="11">Red01</strain>
        <tissue evidence="11">Muscle</tissue>
    </source>
</reference>
<evidence type="ECO:0000256" key="9">
    <source>
        <dbReference type="SAM" id="Phobius"/>
    </source>
</evidence>
<dbReference type="InterPro" id="IPR051275">
    <property type="entry name" value="Cell_adhesion_signaling"/>
</dbReference>
<dbReference type="PRINTS" id="PR01942">
    <property type="entry name" value="NTKRECEPTOR3"/>
</dbReference>
<keyword evidence="7" id="KW-0325">Glycoprotein</keyword>
<keyword evidence="9" id="KW-0812">Transmembrane</keyword>
<keyword evidence="6" id="KW-1015">Disulfide bond</keyword>
<dbReference type="SMART" id="SM00409">
    <property type="entry name" value="IG"/>
    <property type="match status" value="1"/>
</dbReference>
<organism evidence="11 12">
    <name type="scientific">Chloebia gouldiae</name>
    <name type="common">Gouldian finch</name>
    <name type="synonym">Erythrura gouldiae</name>
    <dbReference type="NCBI Taxonomy" id="44316"/>
    <lineage>
        <taxon>Eukaryota</taxon>
        <taxon>Metazoa</taxon>
        <taxon>Chordata</taxon>
        <taxon>Craniata</taxon>
        <taxon>Vertebrata</taxon>
        <taxon>Euteleostomi</taxon>
        <taxon>Archelosauria</taxon>
        <taxon>Archosauria</taxon>
        <taxon>Dinosauria</taxon>
        <taxon>Saurischia</taxon>
        <taxon>Theropoda</taxon>
        <taxon>Coelurosauria</taxon>
        <taxon>Aves</taxon>
        <taxon>Neognathae</taxon>
        <taxon>Neoaves</taxon>
        <taxon>Telluraves</taxon>
        <taxon>Australaves</taxon>
        <taxon>Passeriformes</taxon>
        <taxon>Passeroidea</taxon>
        <taxon>Passeridae</taxon>
        <taxon>Chloebia</taxon>
    </lineage>
</organism>
<dbReference type="InterPro" id="IPR032675">
    <property type="entry name" value="LRR_dom_sf"/>
</dbReference>
<dbReference type="InterPro" id="IPR013151">
    <property type="entry name" value="Immunoglobulin_dom"/>
</dbReference>
<dbReference type="GO" id="GO:0005886">
    <property type="term" value="C:plasma membrane"/>
    <property type="evidence" value="ECO:0007669"/>
    <property type="project" value="InterPro"/>
</dbReference>
<dbReference type="PROSITE" id="PS50835">
    <property type="entry name" value="IG_LIKE"/>
    <property type="match status" value="1"/>
</dbReference>
<sequence length="403" mass="45102">MEKSILDLSGNRLTTLSWQLFQTLRLFELRLERNLFNCSCDIRWIQLWQEKSEANLQYQDLYCMTMDAAIITLKEMNITQCGKDPWAGHEGGQEGFLSKPAPQVQEPDVAGSYHVVEYKEVEADLPEISVSHVNLTVREGENAVITCNGSGSPLPDVDWTVAELHSINTHQTNLNWTNVHAINLTLVNVTSEDNGFLLTCIAENVVGMSNASVLLTVYYPPRILTLEEPVLHMDHCIAFAVHGNPAPTLHWLHNGQVLRETEIIRMEFYQQGEVSEGCLLFNKPTHYNNGNYTIVATNQLGSANQTIKGHFLEKPFPESTDSFVSIGDYEVSPTPPITVTHKPEEDTFGVSIAVGLAAFACVLLVVLFIMINKYGRRSKFGMKDAEHCVLVLDMLPKAPHESF</sequence>
<dbReference type="SUPFAM" id="SSF48726">
    <property type="entry name" value="Immunoglobulin"/>
    <property type="match status" value="2"/>
</dbReference>
<dbReference type="Pfam" id="PF07679">
    <property type="entry name" value="I-set"/>
    <property type="match status" value="1"/>
</dbReference>
<proteinExistence type="predicted"/>
<comment type="caution">
    <text evidence="11">The sequence shown here is derived from an EMBL/GenBank/DDBJ whole genome shotgun (WGS) entry which is preliminary data.</text>
</comment>
<dbReference type="Pfam" id="PF00047">
    <property type="entry name" value="ig"/>
    <property type="match status" value="1"/>
</dbReference>
<feature type="transmembrane region" description="Helical" evidence="9">
    <location>
        <begin position="348"/>
        <end position="371"/>
    </location>
</feature>
<dbReference type="GO" id="GO:0007169">
    <property type="term" value="P:cell surface receptor protein tyrosine kinase signaling pathway"/>
    <property type="evidence" value="ECO:0007669"/>
    <property type="project" value="InterPro"/>
</dbReference>
<dbReference type="Gene3D" id="2.60.40.10">
    <property type="entry name" value="Immunoglobulins"/>
    <property type="match status" value="2"/>
</dbReference>
<dbReference type="InterPro" id="IPR036179">
    <property type="entry name" value="Ig-like_dom_sf"/>
</dbReference>
<dbReference type="OrthoDB" id="10005095at2759"/>
<keyword evidence="2" id="KW-0433">Leucine-rich repeat</keyword>
<dbReference type="PANTHER" id="PTHR11640">
    <property type="entry name" value="NEPHRIN"/>
    <property type="match status" value="1"/>
</dbReference>
<comment type="subcellular location">
    <subcellularLocation>
        <location evidence="1">Membrane</location>
        <topology evidence="1">Single-pass type I membrane protein</topology>
    </subcellularLocation>
</comment>